<protein>
    <submittedName>
        <fullName evidence="1">Uncharacterized protein</fullName>
    </submittedName>
</protein>
<evidence type="ECO:0000313" key="1">
    <source>
        <dbReference type="EMBL" id="GBM70871.1"/>
    </source>
</evidence>
<dbReference type="Proteomes" id="UP000499080">
    <property type="component" value="Unassembled WGS sequence"/>
</dbReference>
<gene>
    <name evidence="1" type="ORF">AVEN_76823_1</name>
</gene>
<sequence length="162" mass="18356">MGISVLIEYNVVDGKPYVAALNGKEDDPDRGMFSFVYLETLSSDKDPKIMEEIIAAFKYKHSFTFATGRIILSNLLLLKETGCFKIRCAIHDLTCYLPFILRRHSIAQTIKRGLFRLIGWHVFGLVCAIRNSNRLLHQRFSDGKGNLPSCVSGLHQQPSHLM</sequence>
<keyword evidence="2" id="KW-1185">Reference proteome</keyword>
<name>A0A4Y2HZJ4_ARAVE</name>
<dbReference type="AlphaFoldDB" id="A0A4Y2HZJ4"/>
<evidence type="ECO:0000313" key="2">
    <source>
        <dbReference type="Proteomes" id="UP000499080"/>
    </source>
</evidence>
<comment type="caution">
    <text evidence="1">The sequence shown here is derived from an EMBL/GenBank/DDBJ whole genome shotgun (WGS) entry which is preliminary data.</text>
</comment>
<accession>A0A4Y2HZJ4</accession>
<dbReference type="EMBL" id="BGPR01002280">
    <property type="protein sequence ID" value="GBM70871.1"/>
    <property type="molecule type" value="Genomic_DNA"/>
</dbReference>
<reference evidence="1 2" key="1">
    <citation type="journal article" date="2019" name="Sci. Rep.">
        <title>Orb-weaving spider Araneus ventricosus genome elucidates the spidroin gene catalogue.</title>
        <authorList>
            <person name="Kono N."/>
            <person name="Nakamura H."/>
            <person name="Ohtoshi R."/>
            <person name="Moran D.A.P."/>
            <person name="Shinohara A."/>
            <person name="Yoshida Y."/>
            <person name="Fujiwara M."/>
            <person name="Mori M."/>
            <person name="Tomita M."/>
            <person name="Arakawa K."/>
        </authorList>
    </citation>
    <scope>NUCLEOTIDE SEQUENCE [LARGE SCALE GENOMIC DNA]</scope>
</reference>
<organism evidence="1 2">
    <name type="scientific">Araneus ventricosus</name>
    <name type="common">Orbweaver spider</name>
    <name type="synonym">Epeira ventricosa</name>
    <dbReference type="NCBI Taxonomy" id="182803"/>
    <lineage>
        <taxon>Eukaryota</taxon>
        <taxon>Metazoa</taxon>
        <taxon>Ecdysozoa</taxon>
        <taxon>Arthropoda</taxon>
        <taxon>Chelicerata</taxon>
        <taxon>Arachnida</taxon>
        <taxon>Araneae</taxon>
        <taxon>Araneomorphae</taxon>
        <taxon>Entelegynae</taxon>
        <taxon>Araneoidea</taxon>
        <taxon>Araneidae</taxon>
        <taxon>Araneus</taxon>
    </lineage>
</organism>
<proteinExistence type="predicted"/>